<dbReference type="PRINTS" id="PR00195">
    <property type="entry name" value="DYNAMIN"/>
</dbReference>
<proteinExistence type="predicted"/>
<evidence type="ECO:0000259" key="5">
    <source>
        <dbReference type="PROSITE" id="PS51718"/>
    </source>
</evidence>
<dbReference type="SMART" id="SM00053">
    <property type="entry name" value="DYNc"/>
    <property type="match status" value="1"/>
</dbReference>
<dbReference type="AlphaFoldDB" id="A0A4Q9M587"/>
<dbReference type="InterPro" id="IPR001401">
    <property type="entry name" value="Dynamin_GTPase"/>
</dbReference>
<feature type="compositionally biased region" description="Low complexity" evidence="3">
    <location>
        <begin position="36"/>
        <end position="48"/>
    </location>
</feature>
<dbReference type="GO" id="GO:0005874">
    <property type="term" value="C:microtubule"/>
    <property type="evidence" value="ECO:0007669"/>
    <property type="project" value="TreeGrafter"/>
</dbReference>
<dbReference type="GO" id="GO:0016020">
    <property type="term" value="C:membrane"/>
    <property type="evidence" value="ECO:0007669"/>
    <property type="project" value="TreeGrafter"/>
</dbReference>
<dbReference type="GO" id="GO:0016559">
    <property type="term" value="P:peroxisome fission"/>
    <property type="evidence" value="ECO:0007669"/>
    <property type="project" value="TreeGrafter"/>
</dbReference>
<dbReference type="Proteomes" id="UP000292957">
    <property type="component" value="Unassembled WGS sequence"/>
</dbReference>
<dbReference type="GO" id="GO:0048312">
    <property type="term" value="P:intracellular distribution of mitochondria"/>
    <property type="evidence" value="ECO:0007669"/>
    <property type="project" value="TreeGrafter"/>
</dbReference>
<dbReference type="PROSITE" id="PS51388">
    <property type="entry name" value="GED"/>
    <property type="match status" value="1"/>
</dbReference>
<dbReference type="GO" id="GO:0005525">
    <property type="term" value="F:GTP binding"/>
    <property type="evidence" value="ECO:0007669"/>
    <property type="project" value="InterPro"/>
</dbReference>
<dbReference type="GO" id="GO:0006897">
    <property type="term" value="P:endocytosis"/>
    <property type="evidence" value="ECO:0007669"/>
    <property type="project" value="TreeGrafter"/>
</dbReference>
<reference evidence="6" key="1">
    <citation type="submission" date="2019-01" db="EMBL/GenBank/DDBJ databases">
        <title>Draft genome sequences of three monokaryotic isolates of the white-rot basidiomycete fungus Dichomitus squalens.</title>
        <authorList>
            <consortium name="DOE Joint Genome Institute"/>
            <person name="Lopez S.C."/>
            <person name="Andreopoulos B."/>
            <person name="Pangilinan J."/>
            <person name="Lipzen A."/>
            <person name="Riley R."/>
            <person name="Ahrendt S."/>
            <person name="Ng V."/>
            <person name="Barry K."/>
            <person name="Daum C."/>
            <person name="Grigoriev I.V."/>
            <person name="Hilden K.S."/>
            <person name="Makela M.R."/>
            <person name="de Vries R.P."/>
        </authorList>
    </citation>
    <scope>NUCLEOTIDE SEQUENCE [LARGE SCALE GENOMIC DNA]</scope>
    <source>
        <strain evidence="6">OM18370.1</strain>
    </source>
</reference>
<sequence>MELLYLASPASSMSFFRRQTKGSNGADSHDARQGNSSSTATSATYTTTNNHHEDRTSEPVAPAQTDREDHDPTSILHREYAHKRRELLEIVHDLRALGSEKELDVPQIAVIGKQSAGKSSLVEAVTGIKVPRDAETCTRCPTECTITADSQEWSCTVTIRGSSQEFSGIIHSKDQVELWIRRAQAAVLCPHISTDTFKTKNREELKDIADSSVDSNVLKFSKKAIEIRISDPEGSDLMFVDLPGLIQSGEDDSVINMVEEMASESISRPSTIILVIVPAEDDLDNQGAMKLAKTADESGERTIGIVTKADRVSVSATGRQKAWKDLFEGRATRHKLRLGYYAVSLPDDKQRADNITRREAQQQASRVFDTVAPWMDLRAACPGRLGVQALVHDISPLLLKMLVDAIPRLKATVDQLLDSCLQEFRRLPPQRTRNTASELVQLISAFCESVIATAKGTSEDKSFVHRSREAYNSLKFSIRATAPDFRPFEYPAQFCKPGDPSSVQENSVQVVESPRAASPPSSETRPGSPVIEISVPASPIEVHHEVEGIVLGLMDVRQVIKEETSWELPHNIPYSAKTRLIGQFVRRWSDPSQRCFLRMQRVLDEYVFDKLIPLHFAQYSALQGFVRERLLSKMKEYIRHSETSVQDVLKREETPYFTQNGHYFETSRDLWMGHYKAIRACRNDYRLNRHVAYEYNMPGLPSRPKTPEYTALNALRALRPFRNISFGDLHRLLPPDEFADELNVMADVRGYFQVAYKRLIDEIPRTIHRDFVEGFAHSLQTYLLDALDLGGDNASKRIQMLLEEDPRIRDDRVRLEERRKCLESIKARLDSFRI</sequence>
<feature type="domain" description="GED" evidence="4">
    <location>
        <begin position="741"/>
        <end position="834"/>
    </location>
</feature>
<dbReference type="Gene3D" id="3.40.50.300">
    <property type="entry name" value="P-loop containing nucleotide triphosphate hydrolases"/>
    <property type="match status" value="1"/>
</dbReference>
<dbReference type="CDD" id="cd08771">
    <property type="entry name" value="DLP_1"/>
    <property type="match status" value="1"/>
</dbReference>
<dbReference type="InterPro" id="IPR020850">
    <property type="entry name" value="GED_dom"/>
</dbReference>
<feature type="compositionally biased region" description="Low complexity" evidence="3">
    <location>
        <begin position="501"/>
        <end position="526"/>
    </location>
</feature>
<keyword evidence="1" id="KW-0547">Nucleotide-binding</keyword>
<name>A0A4Q9M587_9APHY</name>
<keyword evidence="6" id="KW-0378">Hydrolase</keyword>
<evidence type="ECO:0000256" key="2">
    <source>
        <dbReference type="ARBA" id="ARBA00023134"/>
    </source>
</evidence>
<feature type="region of interest" description="Disordered" evidence="3">
    <location>
        <begin position="499"/>
        <end position="529"/>
    </location>
</feature>
<dbReference type="Pfam" id="PF02212">
    <property type="entry name" value="GED"/>
    <property type="match status" value="1"/>
</dbReference>
<dbReference type="PANTHER" id="PTHR11566:SF21">
    <property type="entry name" value="DYNAMIN RELATED PROTEIN 1, ISOFORM A"/>
    <property type="match status" value="1"/>
</dbReference>
<gene>
    <name evidence="6" type="ORF">BD311DRAFT_770986</name>
</gene>
<dbReference type="InterPro" id="IPR030381">
    <property type="entry name" value="G_DYNAMIN_dom"/>
</dbReference>
<dbReference type="PANTHER" id="PTHR11566">
    <property type="entry name" value="DYNAMIN"/>
    <property type="match status" value="1"/>
</dbReference>
<evidence type="ECO:0000313" key="6">
    <source>
        <dbReference type="EMBL" id="TBU22104.1"/>
    </source>
</evidence>
<dbReference type="SUPFAM" id="SSF52540">
    <property type="entry name" value="P-loop containing nucleoside triphosphate hydrolases"/>
    <property type="match status" value="1"/>
</dbReference>
<dbReference type="Gene3D" id="1.20.120.1240">
    <property type="entry name" value="Dynamin, middle domain"/>
    <property type="match status" value="1"/>
</dbReference>
<dbReference type="InterPro" id="IPR027417">
    <property type="entry name" value="P-loop_NTPase"/>
</dbReference>
<dbReference type="GO" id="GO:0003924">
    <property type="term" value="F:GTPase activity"/>
    <property type="evidence" value="ECO:0007669"/>
    <property type="project" value="InterPro"/>
</dbReference>
<dbReference type="InterPro" id="IPR022812">
    <property type="entry name" value="Dynamin"/>
</dbReference>
<feature type="region of interest" description="Disordered" evidence="3">
    <location>
        <begin position="19"/>
        <end position="73"/>
    </location>
</feature>
<dbReference type="InterPro" id="IPR003130">
    <property type="entry name" value="GED"/>
</dbReference>
<dbReference type="OrthoDB" id="5061070at2759"/>
<evidence type="ECO:0000256" key="1">
    <source>
        <dbReference type="ARBA" id="ARBA00022741"/>
    </source>
</evidence>
<keyword evidence="2" id="KW-0342">GTP-binding</keyword>
<organism evidence="6">
    <name type="scientific">Dichomitus squalens</name>
    <dbReference type="NCBI Taxonomy" id="114155"/>
    <lineage>
        <taxon>Eukaryota</taxon>
        <taxon>Fungi</taxon>
        <taxon>Dikarya</taxon>
        <taxon>Basidiomycota</taxon>
        <taxon>Agaricomycotina</taxon>
        <taxon>Agaricomycetes</taxon>
        <taxon>Polyporales</taxon>
        <taxon>Polyporaceae</taxon>
        <taxon>Dichomitus</taxon>
    </lineage>
</organism>
<accession>A0A4Q9M587</accession>
<evidence type="ECO:0000259" key="4">
    <source>
        <dbReference type="PROSITE" id="PS51388"/>
    </source>
</evidence>
<dbReference type="PROSITE" id="PS51718">
    <property type="entry name" value="G_DYNAMIN_2"/>
    <property type="match status" value="1"/>
</dbReference>
<feature type="domain" description="Dynamin-type G" evidence="5">
    <location>
        <begin position="102"/>
        <end position="407"/>
    </location>
</feature>
<dbReference type="InterPro" id="IPR000375">
    <property type="entry name" value="Dynamin_stalk"/>
</dbReference>
<dbReference type="GO" id="GO:0000266">
    <property type="term" value="P:mitochondrial fission"/>
    <property type="evidence" value="ECO:0007669"/>
    <property type="project" value="TreeGrafter"/>
</dbReference>
<evidence type="ECO:0000256" key="3">
    <source>
        <dbReference type="SAM" id="MobiDB-lite"/>
    </source>
</evidence>
<dbReference type="Pfam" id="PF00350">
    <property type="entry name" value="Dynamin_N"/>
    <property type="match status" value="1"/>
</dbReference>
<dbReference type="GO" id="GO:0005739">
    <property type="term" value="C:mitochondrion"/>
    <property type="evidence" value="ECO:0007669"/>
    <property type="project" value="TreeGrafter"/>
</dbReference>
<dbReference type="GO" id="GO:0008017">
    <property type="term" value="F:microtubule binding"/>
    <property type="evidence" value="ECO:0007669"/>
    <property type="project" value="TreeGrafter"/>
</dbReference>
<dbReference type="EMBL" id="ML143557">
    <property type="protein sequence ID" value="TBU22104.1"/>
    <property type="molecule type" value="Genomic_DNA"/>
</dbReference>
<protein>
    <submittedName>
        <fullName evidence="6">P-loop containing nucleoside triphosphate hydrolase protein</fullName>
    </submittedName>
</protein>
<dbReference type="Pfam" id="PF01031">
    <property type="entry name" value="Dynamin_M"/>
    <property type="match status" value="2"/>
</dbReference>
<dbReference type="InterPro" id="IPR045063">
    <property type="entry name" value="Dynamin_N"/>
</dbReference>